<sequence>MDEIAASFPARLHATSEPARLVLEGAWTAAGMRAEALIAAAAQALSALPEGPVALEAAAQAEVDTVGALVLEHIAAEAGRRGRSLDFSGLPSNWQATLALVERAGEHTPPPAPEPFSGFAYIGKVAVDLARHYRDMLAFIGEVTLHLLPLLVRPWRIRWDSVIVEIEAAGVRAIPIVALLSFLIGVVLAYQAGVTLDRFGANVFIADMIGVVVMREMGPMIAAILVAGRTGSSYAAQLGSMRVTQEIDALRSLALPPVEMLVIPRFLALAITLPLLTTLANAAGVLGGMVVATGGFGLDWTVGLQRLGRLENTHYWMGLVKTPVFATVIALIGCQAGMSVRGSALEVGRATTSSVVQAIFWVIVLDAIFSIVFRRLGL</sequence>
<proteinExistence type="inferred from homology"/>
<name>A0A0K6IV80_9PROT</name>
<dbReference type="EMBL" id="CYHH01000004">
    <property type="protein sequence ID" value="CUB07015.1"/>
    <property type="molecule type" value="Genomic_DNA"/>
</dbReference>
<dbReference type="AlphaFoldDB" id="A0A0K6IV80"/>
<organism evidence="2 3">
    <name type="scientific">Tepidiphilus thermophilus</name>
    <dbReference type="NCBI Taxonomy" id="876478"/>
    <lineage>
        <taxon>Bacteria</taxon>
        <taxon>Pseudomonadati</taxon>
        <taxon>Pseudomonadota</taxon>
        <taxon>Hydrogenophilia</taxon>
        <taxon>Hydrogenophilales</taxon>
        <taxon>Hydrogenophilaceae</taxon>
        <taxon>Tepidiphilus</taxon>
    </lineage>
</organism>
<dbReference type="Pfam" id="PF02405">
    <property type="entry name" value="MlaE"/>
    <property type="match status" value="1"/>
</dbReference>
<dbReference type="InterPro" id="IPR003453">
    <property type="entry name" value="ABC_MlaE_roteobac"/>
</dbReference>
<protein>
    <submittedName>
        <fullName evidence="2">ABC transport permease subunit</fullName>
    </submittedName>
</protein>
<dbReference type="RefSeq" id="WP_055423347.1">
    <property type="nucleotide sequence ID" value="NZ_CYHH01000004.1"/>
</dbReference>
<keyword evidence="1" id="KW-1133">Transmembrane helix</keyword>
<dbReference type="OrthoDB" id="5297228at2"/>
<dbReference type="GO" id="GO:0043190">
    <property type="term" value="C:ATP-binding cassette (ABC) transporter complex"/>
    <property type="evidence" value="ECO:0007669"/>
    <property type="project" value="InterPro"/>
</dbReference>
<accession>A0A0K6IV80</accession>
<dbReference type="PANTHER" id="PTHR30188:SF3">
    <property type="entry name" value="ABC TRANSPORTER PERMEASE"/>
    <property type="match status" value="1"/>
</dbReference>
<keyword evidence="3" id="KW-1185">Reference proteome</keyword>
<keyword evidence="1" id="KW-0997">Cell inner membrane</keyword>
<keyword evidence="1" id="KW-1003">Cell membrane</keyword>
<keyword evidence="1" id="KW-0812">Transmembrane</keyword>
<feature type="transmembrane region" description="Helical" evidence="1">
    <location>
        <begin position="204"/>
        <end position="228"/>
    </location>
</feature>
<dbReference type="Proteomes" id="UP000182108">
    <property type="component" value="Unassembled WGS sequence"/>
</dbReference>
<comment type="similarity">
    <text evidence="1">Belongs to the MlaE permease family.</text>
</comment>
<dbReference type="NCBIfam" id="TIGR00056">
    <property type="entry name" value="MlaE family lipid ABC transporter permease subunit"/>
    <property type="match status" value="1"/>
</dbReference>
<evidence type="ECO:0000313" key="3">
    <source>
        <dbReference type="Proteomes" id="UP000182108"/>
    </source>
</evidence>
<dbReference type="PANTHER" id="PTHR30188">
    <property type="entry name" value="ABC TRANSPORTER PERMEASE PROTEIN-RELATED"/>
    <property type="match status" value="1"/>
</dbReference>
<dbReference type="GO" id="GO:0005548">
    <property type="term" value="F:phospholipid transporter activity"/>
    <property type="evidence" value="ECO:0007669"/>
    <property type="project" value="TreeGrafter"/>
</dbReference>
<feature type="transmembrane region" description="Helical" evidence="1">
    <location>
        <begin position="282"/>
        <end position="303"/>
    </location>
</feature>
<dbReference type="InterPro" id="IPR030802">
    <property type="entry name" value="Permease_MalE"/>
</dbReference>
<feature type="transmembrane region" description="Helical" evidence="1">
    <location>
        <begin position="315"/>
        <end position="338"/>
    </location>
</feature>
<keyword evidence="1" id="KW-0472">Membrane</keyword>
<gene>
    <name evidence="2" type="ORF">Ga0061068_104158</name>
</gene>
<feature type="transmembrane region" description="Helical" evidence="1">
    <location>
        <begin position="173"/>
        <end position="192"/>
    </location>
</feature>
<evidence type="ECO:0000256" key="1">
    <source>
        <dbReference type="RuleBase" id="RU362044"/>
    </source>
</evidence>
<reference evidence="3" key="1">
    <citation type="submission" date="2015-08" db="EMBL/GenBank/DDBJ databases">
        <authorList>
            <person name="Babu N.S."/>
            <person name="Beckwith C.J."/>
            <person name="Beseler K.G."/>
            <person name="Brison A."/>
            <person name="Carone J.V."/>
            <person name="Caskin T.P."/>
            <person name="Diamond M."/>
            <person name="Durham M.E."/>
            <person name="Foxe J.M."/>
            <person name="Go M."/>
            <person name="Henderson B.A."/>
            <person name="Jones I.B."/>
            <person name="McGettigan J.A."/>
            <person name="Micheletti S.J."/>
            <person name="Nasrallah M.E."/>
            <person name="Ortiz D."/>
            <person name="Piller C.R."/>
            <person name="Privatt S.R."/>
            <person name="Schneider S.L."/>
            <person name="Sharp S."/>
            <person name="Smith T.C."/>
            <person name="Stanton J.D."/>
            <person name="Ullery H.E."/>
            <person name="Wilson R.J."/>
            <person name="Serrano M.G."/>
            <person name="Buck G."/>
            <person name="Lee V."/>
            <person name="Wang Y."/>
            <person name="Carvalho R."/>
            <person name="Voegtly L."/>
            <person name="Shi R."/>
            <person name="Duckworth R."/>
            <person name="Johnson A."/>
            <person name="Loviza R."/>
            <person name="Walstead R."/>
            <person name="Shah Z."/>
            <person name="Kiflezghi M."/>
            <person name="Wade K."/>
            <person name="Ball S.L."/>
            <person name="Bradley K.W."/>
            <person name="Asai D.J."/>
            <person name="Bowman C.A."/>
            <person name="Russell D.A."/>
            <person name="Pope W.H."/>
            <person name="Jacobs-Sera D."/>
            <person name="Hendrix R.W."/>
            <person name="Hatfull G.F."/>
        </authorList>
    </citation>
    <scope>NUCLEOTIDE SEQUENCE [LARGE SCALE GENOMIC DNA]</scope>
    <source>
        <strain evidence="3">JCM 19170</strain>
    </source>
</reference>
<evidence type="ECO:0000313" key="2">
    <source>
        <dbReference type="EMBL" id="CUB07015.1"/>
    </source>
</evidence>
<feature type="transmembrane region" description="Helical" evidence="1">
    <location>
        <begin position="358"/>
        <end position="376"/>
    </location>
</feature>
<comment type="subcellular location">
    <subcellularLocation>
        <location evidence="1">Cell inner membrane</location>
        <topology evidence="1">Multi-pass membrane protein</topology>
    </subcellularLocation>
</comment>